<evidence type="ECO:0000313" key="3">
    <source>
        <dbReference type="EMBL" id="AEG68211.1"/>
    </source>
</evidence>
<keyword evidence="1" id="KW-0863">Zinc-finger</keyword>
<dbReference type="InterPro" id="IPR007527">
    <property type="entry name" value="Znf_SWIM"/>
</dbReference>
<gene>
    <name evidence="3" type="ordered locus">RSPO_c00910</name>
</gene>
<dbReference type="Proteomes" id="UP000007953">
    <property type="component" value="Chromosome"/>
</dbReference>
<dbReference type="eggNOG" id="COG4715">
    <property type="taxonomic scope" value="Bacteria"/>
</dbReference>
<evidence type="ECO:0000259" key="2">
    <source>
        <dbReference type="PROSITE" id="PS50966"/>
    </source>
</evidence>
<keyword evidence="1" id="KW-0862">Zinc</keyword>
<dbReference type="PATRIC" id="fig|1031711.3.peg.891"/>
<dbReference type="KEGG" id="rsn:RSPO_c00910"/>
<dbReference type="EMBL" id="CP002819">
    <property type="protein sequence ID" value="AEG68211.1"/>
    <property type="molecule type" value="Genomic_DNA"/>
</dbReference>
<keyword evidence="1" id="KW-0479">Metal-binding</keyword>
<dbReference type="InterPro" id="IPR049245">
    <property type="entry name" value="DUF6880"/>
</dbReference>
<dbReference type="Pfam" id="PF04434">
    <property type="entry name" value="SWIM"/>
    <property type="match status" value="1"/>
</dbReference>
<dbReference type="GeneID" id="61361939"/>
<evidence type="ECO:0000256" key="1">
    <source>
        <dbReference type="PROSITE-ProRule" id="PRU00325"/>
    </source>
</evidence>
<dbReference type="GO" id="GO:0008270">
    <property type="term" value="F:zinc ion binding"/>
    <property type="evidence" value="ECO:0007669"/>
    <property type="project" value="UniProtKB-KW"/>
</dbReference>
<dbReference type="RefSeq" id="WP_014616261.1">
    <property type="nucleotide sequence ID" value="NC_017574.1"/>
</dbReference>
<reference evidence="3 4" key="1">
    <citation type="journal article" date="2011" name="J. Bacteriol.">
        <title>Complete genome sequence of the plant pathogen Ralstonia solanacearum strain Po82.</title>
        <authorList>
            <person name="Xu J."/>
            <person name="Zheng H.J."/>
            <person name="Liu L."/>
            <person name="Pan Z.C."/>
            <person name="Prior P."/>
            <person name="Tang B."/>
            <person name="Xu J.S."/>
            <person name="Zhang H."/>
            <person name="Tian Q."/>
            <person name="Zhang L.Q."/>
            <person name="Feng J."/>
        </authorList>
    </citation>
    <scope>NUCLEOTIDE SEQUENCE [LARGE SCALE GENOMIC DNA]</scope>
    <source>
        <strain evidence="3 4">Po82</strain>
    </source>
</reference>
<organism evidence="3 4">
    <name type="scientific">Ralstonia solanacearum (strain Po82)</name>
    <dbReference type="NCBI Taxonomy" id="1031711"/>
    <lineage>
        <taxon>Bacteria</taxon>
        <taxon>Pseudomonadati</taxon>
        <taxon>Pseudomonadota</taxon>
        <taxon>Betaproteobacteria</taxon>
        <taxon>Burkholderiales</taxon>
        <taxon>Burkholderiaceae</taxon>
        <taxon>Ralstonia</taxon>
        <taxon>Ralstonia solanacearum species complex</taxon>
    </lineage>
</organism>
<dbReference type="PROSITE" id="PS50966">
    <property type="entry name" value="ZF_SWIM"/>
    <property type="match status" value="1"/>
</dbReference>
<accession>F6FYX8</accession>
<sequence>MSELFDVITLARLTSMADSKTFARGKAYFIDGAVGRLGARKGAVHAEVQGTYRYRVELGVAQDGGLDYQCNCPVGDDGVFCKHAVAVALSWLENQGEEVFHADEAEPAKPRRKRKTYSEQIQDYLATLDVPALQGWLMEAVERDRGLRDRLLLPAKSERAGGLAEMKAAVRQACTVSRFLDWREAGSYGDNLAHLAQLMHQWLKGPHARHVVELAELAIASAEHSLEQIDDSNGEVMPSILQLAEVHLRACEQTRPDAVQLAERLFRFQTEGDWDTFWDILPQYRAALGEAGLARYRGLVISAWDALPALQGERANRRAWDGRRHRLEEAMTALADLDGDIDAWVRIKAKDLSGPHRYLQIAQALCQHGRSGDALAWAERGLQAYGQDPELLTFCIQQALNREDPVKADAWAWQRFAQHPSASAFAALMVVARQTGSQPPVRQRALQHLWQQVEHEEKVTRKQRASWRVPARNEVVSIFLAEGDVDAAWDAFNGGAVTTALWQPMAEARAKTHPREAIALYHRLLPVVVEEGTRNARYESALEIVHAIQQLRLAQAEHAVFAGELADIKAAYRAKRNFMRLLGSLT</sequence>
<feature type="domain" description="SWIM-type" evidence="2">
    <location>
        <begin position="54"/>
        <end position="92"/>
    </location>
</feature>
<dbReference type="HOGENOM" id="CLU_031282_0_0_4"/>
<name>F6FYX8_RALS8</name>
<protein>
    <recommendedName>
        <fullName evidence="2">SWIM-type domain-containing protein</fullName>
    </recommendedName>
</protein>
<dbReference type="AlphaFoldDB" id="F6FYX8"/>
<evidence type="ECO:0000313" key="4">
    <source>
        <dbReference type="Proteomes" id="UP000007953"/>
    </source>
</evidence>
<dbReference type="Pfam" id="PF21810">
    <property type="entry name" value="DUF6880"/>
    <property type="match status" value="1"/>
</dbReference>
<proteinExistence type="predicted"/>